<reference evidence="13 14" key="1">
    <citation type="journal article" date="2015" name="Genome Announc.">
        <title>Expanding the biotechnology potential of lactobacilli through comparative genomics of 213 strains and associated genera.</title>
        <authorList>
            <person name="Sun Z."/>
            <person name="Harris H.M."/>
            <person name="McCann A."/>
            <person name="Guo C."/>
            <person name="Argimon S."/>
            <person name="Zhang W."/>
            <person name="Yang X."/>
            <person name="Jeffery I.B."/>
            <person name="Cooney J.C."/>
            <person name="Kagawa T.F."/>
            <person name="Liu W."/>
            <person name="Song Y."/>
            <person name="Salvetti E."/>
            <person name="Wrobel A."/>
            <person name="Rasinkangas P."/>
            <person name="Parkhill J."/>
            <person name="Rea M.C."/>
            <person name="O'Sullivan O."/>
            <person name="Ritari J."/>
            <person name="Douillard F.P."/>
            <person name="Paul Ross R."/>
            <person name="Yang R."/>
            <person name="Briner A.E."/>
            <person name="Felis G.E."/>
            <person name="de Vos W.M."/>
            <person name="Barrangou R."/>
            <person name="Klaenhammer T.R."/>
            <person name="Caufield P.W."/>
            <person name="Cui Y."/>
            <person name="Zhang H."/>
            <person name="O'Toole P.W."/>
        </authorList>
    </citation>
    <scope>NUCLEOTIDE SEQUENCE [LARGE SCALE GENOMIC DNA]</scope>
    <source>
        <strain evidence="13 14">DSM 24302</strain>
    </source>
</reference>
<dbReference type="InterPro" id="IPR012340">
    <property type="entry name" value="NA-bd_OB-fold"/>
</dbReference>
<gene>
    <name evidence="10" type="primary">rsgA</name>
    <name evidence="13" type="ORF">FC56_GL001231</name>
</gene>
<feature type="binding site" evidence="10">
    <location>
        <position position="278"/>
    </location>
    <ligand>
        <name>Zn(2+)</name>
        <dbReference type="ChEBI" id="CHEBI:29105"/>
    </ligand>
</feature>
<dbReference type="PANTHER" id="PTHR32120">
    <property type="entry name" value="SMALL RIBOSOMAL SUBUNIT BIOGENESIS GTPASE RSGA"/>
    <property type="match status" value="1"/>
</dbReference>
<keyword evidence="6 10" id="KW-0378">Hydrolase</keyword>
<keyword evidence="14" id="KW-1185">Reference proteome</keyword>
<dbReference type="InterPro" id="IPR027417">
    <property type="entry name" value="P-loop_NTPase"/>
</dbReference>
<keyword evidence="4 10" id="KW-0699">rRNA-binding</keyword>
<dbReference type="PATRIC" id="fig|1423802.4.peg.1249"/>
<feature type="binding site" evidence="10">
    <location>
        <begin position="147"/>
        <end position="150"/>
    </location>
    <ligand>
        <name>GTP</name>
        <dbReference type="ChEBI" id="CHEBI:37565"/>
    </ligand>
</feature>
<dbReference type="GO" id="GO:0003924">
    <property type="term" value="F:GTPase activity"/>
    <property type="evidence" value="ECO:0007669"/>
    <property type="project" value="UniProtKB-UniRule"/>
</dbReference>
<dbReference type="PROSITE" id="PS51721">
    <property type="entry name" value="G_CP"/>
    <property type="match status" value="1"/>
</dbReference>
<feature type="domain" description="EngC GTPase" evidence="11">
    <location>
        <begin position="108"/>
        <end position="255"/>
    </location>
</feature>
<evidence type="ECO:0000256" key="5">
    <source>
        <dbReference type="ARBA" id="ARBA00022741"/>
    </source>
</evidence>
<keyword evidence="8 10" id="KW-0694">RNA-binding</keyword>
<dbReference type="GO" id="GO:0005525">
    <property type="term" value="F:GTP binding"/>
    <property type="evidence" value="ECO:0007669"/>
    <property type="project" value="UniProtKB-UniRule"/>
</dbReference>
<dbReference type="SUPFAM" id="SSF50249">
    <property type="entry name" value="Nucleic acid-binding proteins"/>
    <property type="match status" value="1"/>
</dbReference>
<comment type="function">
    <text evidence="10">One of several proteins that assist in the late maturation steps of the functional core of the 30S ribosomal subunit. Helps release RbfA from mature subunits. May play a role in the assembly of ribosomal proteins into the subunit. Circularly permuted GTPase that catalyzes slow GTP hydrolysis, GTPase activity is stimulated by the 30S ribosomal subunit.</text>
</comment>
<dbReference type="EMBL" id="AYZR01000004">
    <property type="protein sequence ID" value="KRM94279.1"/>
    <property type="molecule type" value="Genomic_DNA"/>
</dbReference>
<dbReference type="HAMAP" id="MF_01820">
    <property type="entry name" value="GTPase_RsgA"/>
    <property type="match status" value="1"/>
</dbReference>
<protein>
    <recommendedName>
        <fullName evidence="10">Small ribosomal subunit biogenesis GTPase RsgA</fullName>
        <ecNumber evidence="10">3.6.1.-</ecNumber>
    </recommendedName>
</protein>
<dbReference type="GO" id="GO:0005737">
    <property type="term" value="C:cytoplasm"/>
    <property type="evidence" value="ECO:0007669"/>
    <property type="project" value="UniProtKB-SubCell"/>
</dbReference>
<feature type="binding site" evidence="10">
    <location>
        <position position="291"/>
    </location>
    <ligand>
        <name>Zn(2+)</name>
        <dbReference type="ChEBI" id="CHEBI:29105"/>
    </ligand>
</feature>
<dbReference type="InterPro" id="IPR030378">
    <property type="entry name" value="G_CP_dom"/>
</dbReference>
<keyword evidence="9 10" id="KW-0342">GTP-binding</keyword>
<dbReference type="PANTHER" id="PTHR32120:SF10">
    <property type="entry name" value="SMALL RIBOSOMAL SUBUNIT BIOGENESIS GTPASE RSGA"/>
    <property type="match status" value="1"/>
</dbReference>
<comment type="subcellular location">
    <subcellularLocation>
        <location evidence="10">Cytoplasm</location>
    </subcellularLocation>
</comment>
<dbReference type="GO" id="GO:0019843">
    <property type="term" value="F:rRNA binding"/>
    <property type="evidence" value="ECO:0007669"/>
    <property type="project" value="UniProtKB-KW"/>
</dbReference>
<dbReference type="CDD" id="cd01854">
    <property type="entry name" value="YjeQ_EngC"/>
    <property type="match status" value="1"/>
</dbReference>
<dbReference type="EC" id="3.6.1.-" evidence="10"/>
<keyword evidence="2 10" id="KW-0690">Ribosome biogenesis</keyword>
<feature type="binding site" evidence="10">
    <location>
        <begin position="199"/>
        <end position="207"/>
    </location>
    <ligand>
        <name>GTP</name>
        <dbReference type="ChEBI" id="CHEBI:37565"/>
    </ligand>
</feature>
<comment type="cofactor">
    <cofactor evidence="10">
        <name>Zn(2+)</name>
        <dbReference type="ChEBI" id="CHEBI:29105"/>
    </cofactor>
    <text evidence="10">Binds 1 zinc ion per subunit.</text>
</comment>
<evidence type="ECO:0000256" key="6">
    <source>
        <dbReference type="ARBA" id="ARBA00022801"/>
    </source>
</evidence>
<organism evidence="13 14">
    <name type="scientific">Lentilactobacillus senioris DSM 24302 = JCM 17472</name>
    <dbReference type="NCBI Taxonomy" id="1423802"/>
    <lineage>
        <taxon>Bacteria</taxon>
        <taxon>Bacillati</taxon>
        <taxon>Bacillota</taxon>
        <taxon>Bacilli</taxon>
        <taxon>Lactobacillales</taxon>
        <taxon>Lactobacillaceae</taxon>
        <taxon>Lentilactobacillus</taxon>
    </lineage>
</organism>
<dbReference type="Pfam" id="PF03193">
    <property type="entry name" value="RsgA_GTPase"/>
    <property type="match status" value="1"/>
</dbReference>
<dbReference type="GO" id="GO:0046872">
    <property type="term" value="F:metal ion binding"/>
    <property type="evidence" value="ECO:0007669"/>
    <property type="project" value="UniProtKB-KW"/>
</dbReference>
<dbReference type="RefSeq" id="WP_056977424.1">
    <property type="nucleotide sequence ID" value="NZ_AYZR01000004.1"/>
</dbReference>
<evidence type="ECO:0000256" key="10">
    <source>
        <dbReference type="HAMAP-Rule" id="MF_01820"/>
    </source>
</evidence>
<evidence type="ECO:0000256" key="3">
    <source>
        <dbReference type="ARBA" id="ARBA00022723"/>
    </source>
</evidence>
<keyword evidence="5 10" id="KW-0547">Nucleotide-binding</keyword>
<comment type="subunit">
    <text evidence="10">Monomer. Associates with 30S ribosomal subunit, binds 16S rRNA.</text>
</comment>
<accession>A0A0R2CRQ4</accession>
<dbReference type="Gene3D" id="1.10.40.50">
    <property type="entry name" value="Probable gtpase engc, domain 3"/>
    <property type="match status" value="1"/>
</dbReference>
<comment type="similarity">
    <text evidence="10">Belongs to the TRAFAC class YlqF/YawG GTPase family. RsgA subfamily.</text>
</comment>
<keyword evidence="3 10" id="KW-0479">Metal-binding</keyword>
<feature type="binding site" evidence="10">
    <location>
        <position position="285"/>
    </location>
    <ligand>
        <name>Zn(2+)</name>
        <dbReference type="ChEBI" id="CHEBI:29105"/>
    </ligand>
</feature>
<dbReference type="NCBIfam" id="TIGR00157">
    <property type="entry name" value="ribosome small subunit-dependent GTPase A"/>
    <property type="match status" value="1"/>
</dbReference>
<feature type="binding site" evidence="10">
    <location>
        <position position="283"/>
    </location>
    <ligand>
        <name>Zn(2+)</name>
        <dbReference type="ChEBI" id="CHEBI:29105"/>
    </ligand>
</feature>
<evidence type="ECO:0000313" key="14">
    <source>
        <dbReference type="Proteomes" id="UP000051256"/>
    </source>
</evidence>
<feature type="domain" description="CP-type G" evidence="12">
    <location>
        <begin position="100"/>
        <end position="257"/>
    </location>
</feature>
<evidence type="ECO:0000313" key="13">
    <source>
        <dbReference type="EMBL" id="KRM94279.1"/>
    </source>
</evidence>
<dbReference type="InterPro" id="IPR010914">
    <property type="entry name" value="RsgA_GTPase_dom"/>
</dbReference>
<evidence type="ECO:0000256" key="7">
    <source>
        <dbReference type="ARBA" id="ARBA00022833"/>
    </source>
</evidence>
<keyword evidence="1 10" id="KW-0963">Cytoplasm</keyword>
<dbReference type="AlphaFoldDB" id="A0A0R2CRQ4"/>
<dbReference type="PROSITE" id="PS50936">
    <property type="entry name" value="ENGC_GTPASE"/>
    <property type="match status" value="1"/>
</dbReference>
<evidence type="ECO:0000259" key="12">
    <source>
        <dbReference type="PROSITE" id="PS51721"/>
    </source>
</evidence>
<dbReference type="Proteomes" id="UP000051256">
    <property type="component" value="Unassembled WGS sequence"/>
</dbReference>
<dbReference type="SUPFAM" id="SSF52540">
    <property type="entry name" value="P-loop containing nucleoside triphosphate hydrolases"/>
    <property type="match status" value="1"/>
</dbReference>
<proteinExistence type="inferred from homology"/>
<name>A0A0R2CRQ4_9LACO</name>
<keyword evidence="7 10" id="KW-0862">Zinc</keyword>
<evidence type="ECO:0000256" key="4">
    <source>
        <dbReference type="ARBA" id="ARBA00022730"/>
    </source>
</evidence>
<evidence type="ECO:0000256" key="2">
    <source>
        <dbReference type="ARBA" id="ARBA00022517"/>
    </source>
</evidence>
<dbReference type="STRING" id="1423802.FC56_GL001231"/>
<evidence type="ECO:0000256" key="9">
    <source>
        <dbReference type="ARBA" id="ARBA00023134"/>
    </source>
</evidence>
<dbReference type="Gene3D" id="2.40.50.140">
    <property type="entry name" value="Nucleic acid-binding proteins"/>
    <property type="match status" value="1"/>
</dbReference>
<sequence length="351" mass="38950">MNLTEYGLTNHIIQTAAEFPNEQLARVTEQHRDLYQVIAETGILQAQVSGKFQHTALMTTDFPAVGDWVMVTPTAENGQAIIHRILPRTSALMRGAAGSDGAGQIIAANLDTVFICMSLNADFNVRRVERYLTIAWESGAMPVIVLTKADLCEDLPQKLAELSEVAIGVDVVTCSAKQNEGYEQLRQYTDNNQTVAFVGSSGVGKSTLINGLMGQDVFATKEIREDDDKGRHTTTFRQLLKLPTGGIVIDTPGMRELRIQTGDLAKTFEDIEQLAAQCKFKDCQHQTEPGCAVQQAITAGELSAERFESYQKLQREMAYSSLNSRELENEKIKRMFGSKNEMKQMLKHLKK</sequence>
<evidence type="ECO:0000259" key="11">
    <source>
        <dbReference type="PROSITE" id="PS50936"/>
    </source>
</evidence>
<evidence type="ECO:0000256" key="1">
    <source>
        <dbReference type="ARBA" id="ARBA00022490"/>
    </source>
</evidence>
<dbReference type="InterPro" id="IPR004881">
    <property type="entry name" value="Ribosome_biogen_GTPase_RsgA"/>
</dbReference>
<dbReference type="Gene3D" id="3.40.50.300">
    <property type="entry name" value="P-loop containing nucleotide triphosphate hydrolases"/>
    <property type="match status" value="1"/>
</dbReference>
<dbReference type="GO" id="GO:0042274">
    <property type="term" value="P:ribosomal small subunit biogenesis"/>
    <property type="evidence" value="ECO:0007669"/>
    <property type="project" value="UniProtKB-UniRule"/>
</dbReference>
<evidence type="ECO:0000256" key="8">
    <source>
        <dbReference type="ARBA" id="ARBA00022884"/>
    </source>
</evidence>
<comment type="caution">
    <text evidence="13">The sequence shown here is derived from an EMBL/GenBank/DDBJ whole genome shotgun (WGS) entry which is preliminary data.</text>
</comment>